<proteinExistence type="predicted"/>
<reference evidence="2 3" key="1">
    <citation type="submission" date="2023-02" db="EMBL/GenBank/DDBJ databases">
        <title>LHISI_Scaffold_Assembly.</title>
        <authorList>
            <person name="Stuart O.P."/>
            <person name="Cleave R."/>
            <person name="Magrath M.J.L."/>
            <person name="Mikheyev A.S."/>
        </authorList>
    </citation>
    <scope>NUCLEOTIDE SEQUENCE [LARGE SCALE GENOMIC DNA]</scope>
    <source>
        <strain evidence="2">Daus_M_001</strain>
        <tissue evidence="2">Leg muscle</tissue>
    </source>
</reference>
<gene>
    <name evidence="2" type="ORF">PR048_026969</name>
</gene>
<sequence length="94" mass="10943">MQPVLSKLKGRNLHIQSREVGHDVLMFMQEEARNGICNIPVEKERFRTAYGTRVLERRVRKIKTKAKDATKESGPSFSTPNKQPNRKKTCYNIR</sequence>
<evidence type="ECO:0000313" key="3">
    <source>
        <dbReference type="Proteomes" id="UP001159363"/>
    </source>
</evidence>
<evidence type="ECO:0000256" key="1">
    <source>
        <dbReference type="SAM" id="MobiDB-lite"/>
    </source>
</evidence>
<comment type="caution">
    <text evidence="2">The sequence shown here is derived from an EMBL/GenBank/DDBJ whole genome shotgun (WGS) entry which is preliminary data.</text>
</comment>
<keyword evidence="3" id="KW-1185">Reference proteome</keyword>
<evidence type="ECO:0000313" key="2">
    <source>
        <dbReference type="EMBL" id="KAJ8873335.1"/>
    </source>
</evidence>
<feature type="compositionally biased region" description="Basic residues" evidence="1">
    <location>
        <begin position="84"/>
        <end position="94"/>
    </location>
</feature>
<name>A0ABQ9GMU8_9NEOP</name>
<protein>
    <submittedName>
        <fullName evidence="2">Uncharacterized protein</fullName>
    </submittedName>
</protein>
<feature type="compositionally biased region" description="Polar residues" evidence="1">
    <location>
        <begin position="73"/>
        <end position="83"/>
    </location>
</feature>
<dbReference type="Proteomes" id="UP001159363">
    <property type="component" value="Chromosome 10"/>
</dbReference>
<organism evidence="2 3">
    <name type="scientific">Dryococelus australis</name>
    <dbReference type="NCBI Taxonomy" id="614101"/>
    <lineage>
        <taxon>Eukaryota</taxon>
        <taxon>Metazoa</taxon>
        <taxon>Ecdysozoa</taxon>
        <taxon>Arthropoda</taxon>
        <taxon>Hexapoda</taxon>
        <taxon>Insecta</taxon>
        <taxon>Pterygota</taxon>
        <taxon>Neoptera</taxon>
        <taxon>Polyneoptera</taxon>
        <taxon>Phasmatodea</taxon>
        <taxon>Verophasmatodea</taxon>
        <taxon>Anareolatae</taxon>
        <taxon>Phasmatidae</taxon>
        <taxon>Eurycanthinae</taxon>
        <taxon>Dryococelus</taxon>
    </lineage>
</organism>
<dbReference type="EMBL" id="JARBHB010000011">
    <property type="protein sequence ID" value="KAJ8873335.1"/>
    <property type="molecule type" value="Genomic_DNA"/>
</dbReference>
<accession>A0ABQ9GMU8</accession>
<feature type="region of interest" description="Disordered" evidence="1">
    <location>
        <begin position="63"/>
        <end position="94"/>
    </location>
</feature>